<dbReference type="Pfam" id="PF07969">
    <property type="entry name" value="Amidohydro_3"/>
    <property type="match status" value="2"/>
</dbReference>
<dbReference type="SUPFAM" id="SSF51338">
    <property type="entry name" value="Composite domain of metallo-dependent hydrolases"/>
    <property type="match status" value="1"/>
</dbReference>
<dbReference type="PANTHER" id="PTHR11647">
    <property type="entry name" value="HYDRANTOINASE/DIHYDROPYRIMIDINASE FAMILY MEMBER"/>
    <property type="match status" value="1"/>
</dbReference>
<dbReference type="AlphaFoldDB" id="A0A1M6TI11"/>
<name>A0A1M6TI11_9FIRM</name>
<dbReference type="GO" id="GO:0016811">
    <property type="term" value="F:hydrolase activity, acting on carbon-nitrogen (but not peptide) bonds, in linear amides"/>
    <property type="evidence" value="ECO:0007669"/>
    <property type="project" value="InterPro"/>
</dbReference>
<organism evidence="2 3">
    <name type="scientific">Anaerotignum lactatifermentans DSM 14214</name>
    <dbReference type="NCBI Taxonomy" id="1121323"/>
    <lineage>
        <taxon>Bacteria</taxon>
        <taxon>Bacillati</taxon>
        <taxon>Bacillota</taxon>
        <taxon>Clostridia</taxon>
        <taxon>Lachnospirales</taxon>
        <taxon>Anaerotignaceae</taxon>
        <taxon>Anaerotignum</taxon>
    </lineage>
</organism>
<dbReference type="InterPro" id="IPR013108">
    <property type="entry name" value="Amidohydro_3"/>
</dbReference>
<accession>A0A1M6TI11</accession>
<gene>
    <name evidence="2" type="ORF">SAMN02745138_01956</name>
</gene>
<dbReference type="InterPro" id="IPR050378">
    <property type="entry name" value="Metallo-dep_Hydrolases_sf"/>
</dbReference>
<evidence type="ECO:0000313" key="3">
    <source>
        <dbReference type="Proteomes" id="UP000183975"/>
    </source>
</evidence>
<dbReference type="InterPro" id="IPR011059">
    <property type="entry name" value="Metal-dep_hydrolase_composite"/>
</dbReference>
<dbReference type="Proteomes" id="UP000183975">
    <property type="component" value="Unassembled WGS sequence"/>
</dbReference>
<dbReference type="RefSeq" id="WP_072851353.1">
    <property type="nucleotide sequence ID" value="NZ_FRAH01000033.1"/>
</dbReference>
<protein>
    <submittedName>
        <fullName evidence="2">N-acyl-D-amino-acid deacylase</fullName>
    </submittedName>
</protein>
<dbReference type="Gene3D" id="2.30.40.10">
    <property type="entry name" value="Urease, subunit C, domain 1"/>
    <property type="match status" value="1"/>
</dbReference>
<dbReference type="EMBL" id="FRAH01000033">
    <property type="protein sequence ID" value="SHK56553.1"/>
    <property type="molecule type" value="Genomic_DNA"/>
</dbReference>
<evidence type="ECO:0000313" key="2">
    <source>
        <dbReference type="EMBL" id="SHK56553.1"/>
    </source>
</evidence>
<dbReference type="SUPFAM" id="SSF51556">
    <property type="entry name" value="Metallo-dependent hydrolases"/>
    <property type="match status" value="1"/>
</dbReference>
<dbReference type="CDD" id="cd01297">
    <property type="entry name" value="D-aminoacylase"/>
    <property type="match status" value="1"/>
</dbReference>
<proteinExistence type="predicted"/>
<dbReference type="InterPro" id="IPR032466">
    <property type="entry name" value="Metal_Hydrolase"/>
</dbReference>
<dbReference type="InterPro" id="IPR023100">
    <property type="entry name" value="D-aminoacylase_insert_dom_sf"/>
</dbReference>
<dbReference type="OrthoDB" id="9775607at2"/>
<keyword evidence="3" id="KW-1185">Reference proteome</keyword>
<dbReference type="Gene3D" id="3.20.20.140">
    <property type="entry name" value="Metal-dependent hydrolases"/>
    <property type="match status" value="1"/>
</dbReference>
<dbReference type="Gene3D" id="3.30.1490.130">
    <property type="entry name" value="D-aminoacylase. Domain 3"/>
    <property type="match status" value="1"/>
</dbReference>
<evidence type="ECO:0000259" key="1">
    <source>
        <dbReference type="Pfam" id="PF07969"/>
    </source>
</evidence>
<feature type="domain" description="Amidohydrolase 3" evidence="1">
    <location>
        <begin position="42"/>
        <end position="285"/>
    </location>
</feature>
<dbReference type="PANTHER" id="PTHR11647:SF1">
    <property type="entry name" value="COLLAPSIN RESPONSE MEDIATOR PROTEIN"/>
    <property type="match status" value="1"/>
</dbReference>
<reference evidence="2 3" key="1">
    <citation type="submission" date="2016-11" db="EMBL/GenBank/DDBJ databases">
        <authorList>
            <person name="Jaros S."/>
            <person name="Januszkiewicz K."/>
            <person name="Wedrychowicz H."/>
        </authorList>
    </citation>
    <scope>NUCLEOTIDE SEQUENCE [LARGE SCALE GENOMIC DNA]</scope>
    <source>
        <strain evidence="2 3">DSM 14214</strain>
    </source>
</reference>
<feature type="domain" description="Amidohydrolase 3" evidence="1">
    <location>
        <begin position="409"/>
        <end position="512"/>
    </location>
</feature>
<sequence>MLDILIQNGSIIDGTGKKAYIGDIGVSGGKITFHTDKESAARIINASGKIVCPGFIDFHSHGDMVLGQDFAKLCKVSQGITTEIAGQCGSSMFPVRPEKLDLYQTLLSVGTATYPDDMPNWTTFARYLEYAKQVPLAANIKFWVGHGSLRLAVMGYACRKPTKEELEQMKTLLRECMENGALGMSSGLIYTPSAYAETEELIELAKVVAEYDGLYATHMRNESYDVVNSVKEAIEIGRQSGVRVSISHHKVCGKPNWGLSQETLKLVEDAIAEGIRITLDQYPYTASMTHLNACIPPWYFTEGIPAMAEKLKDPDIRKKLKAEIEYPKTPFDNYVQNCGGYAGVFISSCPVTHEAEGMFLSDYAAQKGIDPFDTLCDLLVINGGVGTAIYHCMSEEDLNRIFTFPHTVVGTDGICRAMEEKAHPRSFGTFVRAICHFHKKKNLMALEDVIRKMTSLPASRAMLSNKGILAEGYDADINIFDLEQLEDTPNYVHSNQVCKGIETVIVNGVVVYENGSLTGQHGGKILLHHTK</sequence>